<proteinExistence type="predicted"/>
<reference evidence="2" key="2">
    <citation type="journal article" date="2023" name="IMA Fungus">
        <title>Comparative genomic study of the Penicillium genus elucidates a diverse pangenome and 15 lateral gene transfer events.</title>
        <authorList>
            <person name="Petersen C."/>
            <person name="Sorensen T."/>
            <person name="Nielsen M.R."/>
            <person name="Sondergaard T.E."/>
            <person name="Sorensen J.L."/>
            <person name="Fitzpatrick D.A."/>
            <person name="Frisvad J.C."/>
            <person name="Nielsen K.L."/>
        </authorList>
    </citation>
    <scope>NUCLEOTIDE SEQUENCE</scope>
    <source>
        <strain evidence="2">IBT 29864</strain>
    </source>
</reference>
<evidence type="ECO:0000313" key="3">
    <source>
        <dbReference type="Proteomes" id="UP001147782"/>
    </source>
</evidence>
<evidence type="ECO:0000256" key="1">
    <source>
        <dbReference type="SAM" id="MobiDB-lite"/>
    </source>
</evidence>
<feature type="region of interest" description="Disordered" evidence="1">
    <location>
        <begin position="1"/>
        <end position="29"/>
    </location>
</feature>
<comment type="caution">
    <text evidence="2">The sequence shown here is derived from an EMBL/GenBank/DDBJ whole genome shotgun (WGS) entry which is preliminary data.</text>
</comment>
<dbReference type="RefSeq" id="XP_056558378.1">
    <property type="nucleotide sequence ID" value="XM_056696166.1"/>
</dbReference>
<accession>A0A9W9SM52</accession>
<evidence type="ECO:0000313" key="2">
    <source>
        <dbReference type="EMBL" id="KAJ5380807.1"/>
    </source>
</evidence>
<organism evidence="2 3">
    <name type="scientific">Penicillium cataractarum</name>
    <dbReference type="NCBI Taxonomy" id="2100454"/>
    <lineage>
        <taxon>Eukaryota</taxon>
        <taxon>Fungi</taxon>
        <taxon>Dikarya</taxon>
        <taxon>Ascomycota</taxon>
        <taxon>Pezizomycotina</taxon>
        <taxon>Eurotiomycetes</taxon>
        <taxon>Eurotiomycetidae</taxon>
        <taxon>Eurotiales</taxon>
        <taxon>Aspergillaceae</taxon>
        <taxon>Penicillium</taxon>
    </lineage>
</organism>
<protein>
    <submittedName>
        <fullName evidence="2">Uncharacterized protein</fullName>
    </submittedName>
</protein>
<feature type="compositionally biased region" description="Basic and acidic residues" evidence="1">
    <location>
        <begin position="1"/>
        <end position="15"/>
    </location>
</feature>
<dbReference type="Proteomes" id="UP001147782">
    <property type="component" value="Unassembled WGS sequence"/>
</dbReference>
<reference evidence="2" key="1">
    <citation type="submission" date="2022-11" db="EMBL/GenBank/DDBJ databases">
        <authorList>
            <person name="Petersen C."/>
        </authorList>
    </citation>
    <scope>NUCLEOTIDE SEQUENCE</scope>
    <source>
        <strain evidence="2">IBT 29864</strain>
    </source>
</reference>
<dbReference type="AlphaFoldDB" id="A0A9W9SM52"/>
<dbReference type="GeneID" id="81435343"/>
<feature type="compositionally biased region" description="Polar residues" evidence="1">
    <location>
        <begin position="85"/>
        <end position="96"/>
    </location>
</feature>
<sequence>MMKLLHHTDHDEATRNHTSNSPDPDLPANRSAFPIVSAVAKGVNDTGCRVQSLQAVSSIQVMHYAGSERLSRRVVAEPPPPPLCPQTSSGAGANVM</sequence>
<name>A0A9W9SM52_9EURO</name>
<keyword evidence="3" id="KW-1185">Reference proteome</keyword>
<gene>
    <name evidence="2" type="ORF">N7496_003235</name>
</gene>
<feature type="region of interest" description="Disordered" evidence="1">
    <location>
        <begin position="72"/>
        <end position="96"/>
    </location>
</feature>
<dbReference type="EMBL" id="JAPZBS010000002">
    <property type="protein sequence ID" value="KAJ5380807.1"/>
    <property type="molecule type" value="Genomic_DNA"/>
</dbReference>